<protein>
    <submittedName>
        <fullName evidence="1">Uncharacterized protein</fullName>
    </submittedName>
</protein>
<accession>A0A2C9V0W9</accession>
<proteinExistence type="predicted"/>
<dbReference type="AlphaFoldDB" id="A0A2C9V0W9"/>
<reference evidence="1" key="1">
    <citation type="submission" date="2016-02" db="EMBL/GenBank/DDBJ databases">
        <title>WGS assembly of Manihot esculenta.</title>
        <authorList>
            <person name="Bredeson J.V."/>
            <person name="Prochnik S.E."/>
            <person name="Lyons J.B."/>
            <person name="Schmutz J."/>
            <person name="Grimwood J."/>
            <person name="Vrebalov J."/>
            <person name="Bart R.S."/>
            <person name="Amuge T."/>
            <person name="Ferguson M.E."/>
            <person name="Green R."/>
            <person name="Putnam N."/>
            <person name="Stites J."/>
            <person name="Rounsley S."/>
            <person name="Rokhsar D.S."/>
        </authorList>
    </citation>
    <scope>NUCLEOTIDE SEQUENCE [LARGE SCALE GENOMIC DNA]</scope>
    <source>
        <tissue evidence="1">Leaf</tissue>
    </source>
</reference>
<evidence type="ECO:0000313" key="1">
    <source>
        <dbReference type="EMBL" id="OAY36946.1"/>
    </source>
</evidence>
<dbReference type="EMBL" id="CM004397">
    <property type="protein sequence ID" value="OAY36946.1"/>
    <property type="molecule type" value="Genomic_DNA"/>
</dbReference>
<gene>
    <name evidence="1" type="ORF">MANES_11G062100</name>
</gene>
<organism evidence="1">
    <name type="scientific">Manihot esculenta</name>
    <name type="common">Cassava</name>
    <name type="synonym">Jatropha manihot</name>
    <dbReference type="NCBI Taxonomy" id="3983"/>
    <lineage>
        <taxon>Eukaryota</taxon>
        <taxon>Viridiplantae</taxon>
        <taxon>Streptophyta</taxon>
        <taxon>Embryophyta</taxon>
        <taxon>Tracheophyta</taxon>
        <taxon>Spermatophyta</taxon>
        <taxon>Magnoliopsida</taxon>
        <taxon>eudicotyledons</taxon>
        <taxon>Gunneridae</taxon>
        <taxon>Pentapetalae</taxon>
        <taxon>rosids</taxon>
        <taxon>fabids</taxon>
        <taxon>Malpighiales</taxon>
        <taxon>Euphorbiaceae</taxon>
        <taxon>Crotonoideae</taxon>
        <taxon>Manihoteae</taxon>
        <taxon>Manihot</taxon>
    </lineage>
</organism>
<name>A0A2C9V0W9_MANES</name>
<sequence length="48" mass="5562">MLSSEMRCSIHAATCSILIFLLKLESTFLGGNQIYTALFKRRNVRIWK</sequence>